<gene>
    <name evidence="2" type="ORF">SAMN04487783_2783</name>
</gene>
<comment type="caution">
    <text evidence="2">The sequence shown here is derived from an EMBL/GenBank/DDBJ whole genome shotgun (WGS) entry which is preliminary data.</text>
</comment>
<accession>A0AA94L0V2</accession>
<evidence type="ECO:0000256" key="1">
    <source>
        <dbReference type="SAM" id="SignalP"/>
    </source>
</evidence>
<dbReference type="EMBL" id="FOZN01000004">
    <property type="protein sequence ID" value="SFS18948.1"/>
    <property type="molecule type" value="Genomic_DNA"/>
</dbReference>
<keyword evidence="3" id="KW-1185">Reference proteome</keyword>
<dbReference type="SUPFAM" id="SSF81296">
    <property type="entry name" value="E set domains"/>
    <property type="match status" value="2"/>
</dbReference>
<dbReference type="GO" id="GO:0005975">
    <property type="term" value="P:carbohydrate metabolic process"/>
    <property type="evidence" value="ECO:0007669"/>
    <property type="project" value="UniProtKB-ARBA"/>
</dbReference>
<organism evidence="2 3">
    <name type="scientific">Agrococcus baldri</name>
    <dbReference type="NCBI Taxonomy" id="153730"/>
    <lineage>
        <taxon>Bacteria</taxon>
        <taxon>Bacillati</taxon>
        <taxon>Actinomycetota</taxon>
        <taxon>Actinomycetes</taxon>
        <taxon>Micrococcales</taxon>
        <taxon>Microbacteriaceae</taxon>
        <taxon>Agrococcus</taxon>
    </lineage>
</organism>
<dbReference type="InterPro" id="IPR013783">
    <property type="entry name" value="Ig-like_fold"/>
</dbReference>
<feature type="signal peptide" evidence="1">
    <location>
        <begin position="1"/>
        <end position="27"/>
    </location>
</feature>
<feature type="chain" id="PRO_5041635718" description="Ig-like domain-containing protein" evidence="1">
    <location>
        <begin position="28"/>
        <end position="635"/>
    </location>
</feature>
<evidence type="ECO:0000313" key="2">
    <source>
        <dbReference type="EMBL" id="SFS18948.1"/>
    </source>
</evidence>
<dbReference type="RefSeq" id="WP_092919705.1">
    <property type="nucleotide sequence ID" value="NZ_FOZN01000004.1"/>
</dbReference>
<keyword evidence="1" id="KW-0732">Signal</keyword>
<dbReference type="Gene3D" id="2.60.40.10">
    <property type="entry name" value="Immunoglobulins"/>
    <property type="match status" value="2"/>
</dbReference>
<protein>
    <recommendedName>
        <fullName evidence="4">Ig-like domain-containing protein</fullName>
    </recommendedName>
</protein>
<dbReference type="Proteomes" id="UP000198506">
    <property type="component" value="Unassembled WGS sequence"/>
</dbReference>
<dbReference type="AlphaFoldDB" id="A0AA94L0V2"/>
<dbReference type="InterPro" id="IPR014756">
    <property type="entry name" value="Ig_E-set"/>
</dbReference>
<proteinExistence type="predicted"/>
<sequence>MRTTASRSLLAGLVSALLVATVAVAPAAAEDPPPSWTTVPGTAVDVDGLQIAFETAAVPMNPWGLHPSGVDPVPYLRPVGVNASDRTRWIGFGMDIAQQGIVEPLWEAESWGLAGDESAELTDVFSVELAPGAPLQSSLLIEEGVPSWSGRTFQIFELSGPPESGPSLSLLTTTTDPGRFVPVHLDIATEQGIPEVGRALEVTSTGASADLFPGVAATVAGDGLVAGEQLELWLAPGMDGFFLLLLGGTLPAGAVQVGTATVASDGTLRADITIPAGTALGRYQLAAGVPGERYWPAGSRRDFTITEPDATSDEETPSDGTPFTIPLTSTAVTFTFPVGAGAGTTTAAVTATGPDPSGFTLASNPPLYYHLSTTSEIDGVVEVCIVYDETALPGDPPRLYHHTPAGSGGYTWQDITTSRIPGRVCGETDSFSAFVLGIPLHDGSTHAPARAVLSSDNGHDTGLRDGDYTVSVDLWWGENASSVRLLEDGVAIAEQQLVRGTPRAQHAEFPITGLSNGNRVYTAELSNSTGTTTTHPLTVRVTDANPARPALSATTPRNGTFTLTADLWWGTNATSAQFTENGVPIGAPMPLVANTPEAQSVSVTLTRPPGQRSYAVAFSNAAGSTWSALRTVRVR</sequence>
<name>A0AA94L0V2_9MICO</name>
<evidence type="ECO:0008006" key="4">
    <source>
        <dbReference type="Google" id="ProtNLM"/>
    </source>
</evidence>
<reference evidence="2 3" key="1">
    <citation type="submission" date="2016-10" db="EMBL/GenBank/DDBJ databases">
        <authorList>
            <person name="Varghese N."/>
            <person name="Submissions S."/>
        </authorList>
    </citation>
    <scope>NUCLEOTIDE SEQUENCE [LARGE SCALE GENOMIC DNA]</scope>
    <source>
        <strain evidence="2 3">IAM 15147</strain>
    </source>
</reference>
<evidence type="ECO:0000313" key="3">
    <source>
        <dbReference type="Proteomes" id="UP000198506"/>
    </source>
</evidence>